<dbReference type="InterPro" id="IPR039420">
    <property type="entry name" value="WalR-like"/>
</dbReference>
<dbReference type="Gene3D" id="3.40.50.2300">
    <property type="match status" value="1"/>
</dbReference>
<dbReference type="PROSITE" id="PS50043">
    <property type="entry name" value="HTH_LUXR_2"/>
    <property type="match status" value="1"/>
</dbReference>
<keyword evidence="9" id="KW-1185">Reference proteome</keyword>
<dbReference type="Proteomes" id="UP000708576">
    <property type="component" value="Unassembled WGS sequence"/>
</dbReference>
<dbReference type="SUPFAM" id="SSF46894">
    <property type="entry name" value="C-terminal effector domain of the bipartite response regulators"/>
    <property type="match status" value="1"/>
</dbReference>
<dbReference type="InterPro" id="IPR016032">
    <property type="entry name" value="Sig_transdc_resp-reg_C-effctor"/>
</dbReference>
<evidence type="ECO:0000313" key="8">
    <source>
        <dbReference type="EMBL" id="MBS2097862.1"/>
    </source>
</evidence>
<organism evidence="8 9">
    <name type="scientific">Carboxylicivirga linearis</name>
    <dbReference type="NCBI Taxonomy" id="1628157"/>
    <lineage>
        <taxon>Bacteria</taxon>
        <taxon>Pseudomonadati</taxon>
        <taxon>Bacteroidota</taxon>
        <taxon>Bacteroidia</taxon>
        <taxon>Marinilabiliales</taxon>
        <taxon>Marinilabiliaceae</taxon>
        <taxon>Carboxylicivirga</taxon>
    </lineage>
</organism>
<dbReference type="InterPro" id="IPR001789">
    <property type="entry name" value="Sig_transdc_resp-reg_receiver"/>
</dbReference>
<reference evidence="8 9" key="1">
    <citation type="journal article" date="2015" name="Int. J. Syst. Evol. Microbiol.">
        <title>Carboxylicivirga linearis sp. nov., isolated from a sea cucumber culture pond.</title>
        <authorList>
            <person name="Wang F.Q."/>
            <person name="Zhou Y.X."/>
            <person name="Lin X.Z."/>
            <person name="Chen G.J."/>
            <person name="Du Z.J."/>
        </authorList>
    </citation>
    <scope>NUCLEOTIDE SEQUENCE [LARGE SCALE GENOMIC DNA]</scope>
    <source>
        <strain evidence="8 9">FB218</strain>
    </source>
</reference>
<evidence type="ECO:0000259" key="6">
    <source>
        <dbReference type="PROSITE" id="PS50043"/>
    </source>
</evidence>
<evidence type="ECO:0000256" key="3">
    <source>
        <dbReference type="ARBA" id="ARBA00023125"/>
    </source>
</evidence>
<dbReference type="SMART" id="SM00421">
    <property type="entry name" value="HTH_LUXR"/>
    <property type="match status" value="1"/>
</dbReference>
<dbReference type="Pfam" id="PF00196">
    <property type="entry name" value="GerE"/>
    <property type="match status" value="1"/>
</dbReference>
<dbReference type="InterPro" id="IPR058245">
    <property type="entry name" value="NreC/VraR/RcsB-like_REC"/>
</dbReference>
<feature type="domain" description="HTH luxR-type" evidence="6">
    <location>
        <begin position="145"/>
        <end position="210"/>
    </location>
</feature>
<dbReference type="CDD" id="cd17535">
    <property type="entry name" value="REC_NarL-like"/>
    <property type="match status" value="1"/>
</dbReference>
<evidence type="ECO:0000259" key="7">
    <source>
        <dbReference type="PROSITE" id="PS50110"/>
    </source>
</evidence>
<feature type="domain" description="Response regulatory" evidence="7">
    <location>
        <begin position="6"/>
        <end position="122"/>
    </location>
</feature>
<dbReference type="InterPro" id="IPR000792">
    <property type="entry name" value="Tscrpt_reg_LuxR_C"/>
</dbReference>
<evidence type="ECO:0000256" key="5">
    <source>
        <dbReference type="PROSITE-ProRule" id="PRU00169"/>
    </source>
</evidence>
<proteinExistence type="predicted"/>
<gene>
    <name evidence="8" type="ORF">KEM10_06185</name>
</gene>
<dbReference type="Pfam" id="PF00072">
    <property type="entry name" value="Response_reg"/>
    <property type="match status" value="1"/>
</dbReference>
<dbReference type="PROSITE" id="PS00622">
    <property type="entry name" value="HTH_LUXR_1"/>
    <property type="match status" value="1"/>
</dbReference>
<name>A0ABS5JSN1_9BACT</name>
<dbReference type="PROSITE" id="PS50110">
    <property type="entry name" value="RESPONSE_REGULATORY"/>
    <property type="match status" value="1"/>
</dbReference>
<keyword evidence="2" id="KW-0805">Transcription regulation</keyword>
<dbReference type="PRINTS" id="PR00038">
    <property type="entry name" value="HTHLUXR"/>
</dbReference>
<feature type="modified residue" description="4-aspartylphosphate" evidence="5">
    <location>
        <position position="57"/>
    </location>
</feature>
<dbReference type="PANTHER" id="PTHR43214:SF41">
    <property type="entry name" value="NITRATE_NITRITE RESPONSE REGULATOR PROTEIN NARP"/>
    <property type="match status" value="1"/>
</dbReference>
<dbReference type="SUPFAM" id="SSF52172">
    <property type="entry name" value="CheY-like"/>
    <property type="match status" value="1"/>
</dbReference>
<evidence type="ECO:0000256" key="4">
    <source>
        <dbReference type="ARBA" id="ARBA00023163"/>
    </source>
</evidence>
<evidence type="ECO:0000313" key="9">
    <source>
        <dbReference type="Proteomes" id="UP000708576"/>
    </source>
</evidence>
<keyword evidence="1 5" id="KW-0597">Phosphoprotein</keyword>
<protein>
    <submittedName>
        <fullName evidence="8">Response regulator transcription factor</fullName>
    </submittedName>
</protein>
<dbReference type="CDD" id="cd06170">
    <property type="entry name" value="LuxR_C_like"/>
    <property type="match status" value="1"/>
</dbReference>
<evidence type="ECO:0000256" key="1">
    <source>
        <dbReference type="ARBA" id="ARBA00022553"/>
    </source>
</evidence>
<dbReference type="EMBL" id="JAGUCO010000003">
    <property type="protein sequence ID" value="MBS2097862.1"/>
    <property type="molecule type" value="Genomic_DNA"/>
</dbReference>
<dbReference type="SMART" id="SM00448">
    <property type="entry name" value="REC"/>
    <property type="match status" value="1"/>
</dbReference>
<dbReference type="PANTHER" id="PTHR43214">
    <property type="entry name" value="TWO-COMPONENT RESPONSE REGULATOR"/>
    <property type="match status" value="1"/>
</dbReference>
<accession>A0ABS5JSN1</accession>
<evidence type="ECO:0000256" key="2">
    <source>
        <dbReference type="ARBA" id="ARBA00023015"/>
    </source>
</evidence>
<dbReference type="RefSeq" id="WP_212214871.1">
    <property type="nucleotide sequence ID" value="NZ_JAGUCO010000003.1"/>
</dbReference>
<keyword evidence="4" id="KW-0804">Transcription</keyword>
<sequence>MTSHLKTYLVDDHVLFREGIRFLLAKWSQISEIHEADNGLELINKVETVKPDIILMDIDMPEMNGIDATRKTLQILPDCKILALSMHTDECFYKDMIDAGAKGFLLKNSRFEELQKAIVEIVKGNNFFSPEILSSILKNMNKPDKNTNTLGLTEREAEVLIQICKGLQNKEIADILFLSKRTIDKHRQNILLKTECRNTAELVVYAIKNGYYKYD</sequence>
<comment type="caution">
    <text evidence="8">The sequence shown here is derived from an EMBL/GenBank/DDBJ whole genome shotgun (WGS) entry which is preliminary data.</text>
</comment>
<dbReference type="InterPro" id="IPR011006">
    <property type="entry name" value="CheY-like_superfamily"/>
</dbReference>
<keyword evidence="3" id="KW-0238">DNA-binding</keyword>